<evidence type="ECO:0000313" key="1">
    <source>
        <dbReference type="EMBL" id="EFH89204.1"/>
    </source>
</evidence>
<dbReference type="Proteomes" id="UP000004508">
    <property type="component" value="Unassembled WGS sequence"/>
</dbReference>
<dbReference type="STRING" id="485913.Krac_10747"/>
<dbReference type="AlphaFoldDB" id="D6TIE7"/>
<gene>
    <name evidence="1" type="ORF">Krac_10747</name>
</gene>
<reference evidence="1 2" key="1">
    <citation type="journal article" date="2011" name="Stand. Genomic Sci.">
        <title>Non-contiguous finished genome sequence and contextual data of the filamentous soil bacterium Ktedonobacter racemifer type strain (SOSP1-21).</title>
        <authorList>
            <person name="Chang Y.J."/>
            <person name="Land M."/>
            <person name="Hauser L."/>
            <person name="Chertkov O."/>
            <person name="Del Rio T.G."/>
            <person name="Nolan M."/>
            <person name="Copeland A."/>
            <person name="Tice H."/>
            <person name="Cheng J.F."/>
            <person name="Lucas S."/>
            <person name="Han C."/>
            <person name="Goodwin L."/>
            <person name="Pitluck S."/>
            <person name="Ivanova N."/>
            <person name="Ovchinikova G."/>
            <person name="Pati A."/>
            <person name="Chen A."/>
            <person name="Palaniappan K."/>
            <person name="Mavromatis K."/>
            <person name="Liolios K."/>
            <person name="Brettin T."/>
            <person name="Fiebig A."/>
            <person name="Rohde M."/>
            <person name="Abt B."/>
            <person name="Goker M."/>
            <person name="Detter J.C."/>
            <person name="Woyke T."/>
            <person name="Bristow J."/>
            <person name="Eisen J.A."/>
            <person name="Markowitz V."/>
            <person name="Hugenholtz P."/>
            <person name="Kyrpides N.C."/>
            <person name="Klenk H.P."/>
            <person name="Lapidus A."/>
        </authorList>
    </citation>
    <scope>NUCLEOTIDE SEQUENCE [LARGE SCALE GENOMIC DNA]</scope>
    <source>
        <strain evidence="2">DSM 44963</strain>
    </source>
</reference>
<dbReference type="InParanoid" id="D6TIE7"/>
<dbReference type="eggNOG" id="COG1309">
    <property type="taxonomic scope" value="Bacteria"/>
</dbReference>
<protein>
    <submittedName>
        <fullName evidence="1">Uncharacterized protein</fullName>
    </submittedName>
</protein>
<organism evidence="1 2">
    <name type="scientific">Ktedonobacter racemifer DSM 44963</name>
    <dbReference type="NCBI Taxonomy" id="485913"/>
    <lineage>
        <taxon>Bacteria</taxon>
        <taxon>Bacillati</taxon>
        <taxon>Chloroflexota</taxon>
        <taxon>Ktedonobacteria</taxon>
        <taxon>Ktedonobacterales</taxon>
        <taxon>Ktedonobacteraceae</taxon>
        <taxon>Ktedonobacter</taxon>
    </lineage>
</organism>
<name>D6TIE7_KTERA</name>
<dbReference type="EMBL" id="ADVG01000001">
    <property type="protein sequence ID" value="EFH89204.1"/>
    <property type="molecule type" value="Genomic_DNA"/>
</dbReference>
<comment type="caution">
    <text evidence="1">The sequence shown here is derived from an EMBL/GenBank/DDBJ whole genome shotgun (WGS) entry which is preliminary data.</text>
</comment>
<accession>D6TIE7</accession>
<keyword evidence="2" id="KW-1185">Reference proteome</keyword>
<proteinExistence type="predicted"/>
<sequence>MRHVPLPSGSSSVNTALDSIKLCPVHHLSLETHCPLCHKVLPHLAQRSRVGHCPFCSCWLGKDSGNTELMLSNATDFNRQCWINLSIGELLASNSNTSNPPSKEQIPSMIKLLLDTHADGNLSALARILQLDVQVLWAYINERHLPHFHILLRVCYLLSISPLEFLTESPRLLQTRFPSDKYEIKCVFSDKWKRIAESDIKLMQQSLADLLQKEIYPFPSLKKIANDIGCHPSTLLKYCPDLCKEVNKRYRKQWANDNAKVCLMRTLESALVSEKRVPLSFVARQVGCAPETLRKYFPDLCSAVVTRYYERYDRDFIQKKLEDCLDQRENIPSIKEIAVSIGHNDSFLWWHFPELCKQISLKRRLEREEQHKRRLDNICYSITQAALLLHSQGVYPSARQIAQLTGDPFLLVEREAQEMWRSIMKDLGYSTYL</sequence>
<evidence type="ECO:0000313" key="2">
    <source>
        <dbReference type="Proteomes" id="UP000004508"/>
    </source>
</evidence>